<gene>
    <name evidence="2" type="ORF">CAPTEDRAFT_200232</name>
</gene>
<evidence type="ECO:0000313" key="2">
    <source>
        <dbReference type="EMBL" id="ELU10793.1"/>
    </source>
</evidence>
<dbReference type="EMBL" id="AMQN01000911">
    <property type="status" value="NOT_ANNOTATED_CDS"/>
    <property type="molecule type" value="Genomic_DNA"/>
</dbReference>
<sequence length="342" mass="37366">MSAGGQGKRGASGPIASASDEEEQDPQSPVSTNTEPPAISPTLLDHDYENVSSPGNSSTASGPTYARQPGFTIHAHEITVSKVKKKKSAIISVKEGVRRREPTPPKSKPKRDPLPMRMRALPQSFWQQPNIPHNVSPANAYPVLPPLYTREGEAVPDERPVTPPGDEDPAKELVPTPPAPPPPQPPPPPPSTTSSHKPHATHVRIGERKITIANTDLLFKLFEGVEKAKSSPFPQLKRSRPRKFVPCSSKTFLSGEDPYLMECVTDKMFPHLSLEQSGGRAGSRNNYIVNLGMFCVLLVRVRVRTCTHARTHSYIPLTSQGQGQEWAKSSLPPVENKTLKYG</sequence>
<feature type="compositionally biased region" description="Polar residues" evidence="1">
    <location>
        <begin position="26"/>
        <end position="35"/>
    </location>
</feature>
<dbReference type="OrthoDB" id="10058719at2759"/>
<dbReference type="AlphaFoldDB" id="R7UVZ3"/>
<evidence type="ECO:0000313" key="3">
    <source>
        <dbReference type="EnsemblMetazoa" id="CapteP200232"/>
    </source>
</evidence>
<evidence type="ECO:0000256" key="1">
    <source>
        <dbReference type="SAM" id="MobiDB-lite"/>
    </source>
</evidence>
<reference evidence="3" key="3">
    <citation type="submission" date="2015-06" db="UniProtKB">
        <authorList>
            <consortium name="EnsemblMetazoa"/>
        </authorList>
    </citation>
    <scope>IDENTIFICATION</scope>
</reference>
<keyword evidence="4" id="KW-1185">Reference proteome</keyword>
<name>R7UVZ3_CAPTE</name>
<dbReference type="OMA" id="FWQQPNT"/>
<protein>
    <submittedName>
        <fullName evidence="2 3">Uncharacterized protein</fullName>
    </submittedName>
</protein>
<feature type="region of interest" description="Disordered" evidence="1">
    <location>
        <begin position="82"/>
        <end position="115"/>
    </location>
</feature>
<dbReference type="Pfam" id="PF15238">
    <property type="entry name" value="TEADIR3"/>
    <property type="match status" value="1"/>
</dbReference>
<feature type="compositionally biased region" description="Pro residues" evidence="1">
    <location>
        <begin position="175"/>
        <end position="191"/>
    </location>
</feature>
<dbReference type="HOGENOM" id="CLU_811963_0_0_1"/>
<feature type="region of interest" description="Disordered" evidence="1">
    <location>
        <begin position="1"/>
        <end position="68"/>
    </location>
</feature>
<reference evidence="4" key="1">
    <citation type="submission" date="2012-12" db="EMBL/GenBank/DDBJ databases">
        <authorList>
            <person name="Hellsten U."/>
            <person name="Grimwood J."/>
            <person name="Chapman J.A."/>
            <person name="Shapiro H."/>
            <person name="Aerts A."/>
            <person name="Otillar R.P."/>
            <person name="Terry A.Y."/>
            <person name="Boore J.L."/>
            <person name="Simakov O."/>
            <person name="Marletaz F."/>
            <person name="Cho S.-J."/>
            <person name="Edsinger-Gonzales E."/>
            <person name="Havlak P."/>
            <person name="Kuo D.-H."/>
            <person name="Larsson T."/>
            <person name="Lv J."/>
            <person name="Arendt D."/>
            <person name="Savage R."/>
            <person name="Osoegawa K."/>
            <person name="de Jong P."/>
            <person name="Lindberg D.R."/>
            <person name="Seaver E.C."/>
            <person name="Weisblat D.A."/>
            <person name="Putnam N.H."/>
            <person name="Grigoriev I.V."/>
            <person name="Rokhsar D.S."/>
        </authorList>
    </citation>
    <scope>NUCLEOTIDE SEQUENCE</scope>
    <source>
        <strain evidence="4">I ESC-2004</strain>
    </source>
</reference>
<dbReference type="InterPro" id="IPR053819">
    <property type="entry name" value="TEADIR3_omega_loop"/>
</dbReference>
<accession>R7UVZ3</accession>
<dbReference type="EnsemblMetazoa" id="CapteT200232">
    <property type="protein sequence ID" value="CapteP200232"/>
    <property type="gene ID" value="CapteG200232"/>
</dbReference>
<feature type="compositionally biased region" description="Polar residues" evidence="1">
    <location>
        <begin position="50"/>
        <end position="62"/>
    </location>
</feature>
<proteinExistence type="predicted"/>
<reference evidence="2 4" key="2">
    <citation type="journal article" date="2013" name="Nature">
        <title>Insights into bilaterian evolution from three spiralian genomes.</title>
        <authorList>
            <person name="Simakov O."/>
            <person name="Marletaz F."/>
            <person name="Cho S.J."/>
            <person name="Edsinger-Gonzales E."/>
            <person name="Havlak P."/>
            <person name="Hellsten U."/>
            <person name="Kuo D.H."/>
            <person name="Larsson T."/>
            <person name="Lv J."/>
            <person name="Arendt D."/>
            <person name="Savage R."/>
            <person name="Osoegawa K."/>
            <person name="de Jong P."/>
            <person name="Grimwood J."/>
            <person name="Chapman J.A."/>
            <person name="Shapiro H."/>
            <person name="Aerts A."/>
            <person name="Otillar R.P."/>
            <person name="Terry A.Y."/>
            <person name="Boore J.L."/>
            <person name="Grigoriev I.V."/>
            <person name="Lindberg D.R."/>
            <person name="Seaver E.C."/>
            <person name="Weisblat D.A."/>
            <person name="Putnam N.H."/>
            <person name="Rokhsar D.S."/>
        </authorList>
    </citation>
    <scope>NUCLEOTIDE SEQUENCE</scope>
    <source>
        <strain evidence="2 4">I ESC-2004</strain>
    </source>
</reference>
<feature type="region of interest" description="Disordered" evidence="1">
    <location>
        <begin position="154"/>
        <end position="206"/>
    </location>
</feature>
<dbReference type="EMBL" id="KB297234">
    <property type="protein sequence ID" value="ELU10793.1"/>
    <property type="molecule type" value="Genomic_DNA"/>
</dbReference>
<evidence type="ECO:0000313" key="4">
    <source>
        <dbReference type="Proteomes" id="UP000014760"/>
    </source>
</evidence>
<feature type="compositionally biased region" description="Gly residues" evidence="1">
    <location>
        <begin position="1"/>
        <end position="10"/>
    </location>
</feature>
<dbReference type="Proteomes" id="UP000014760">
    <property type="component" value="Unassembled WGS sequence"/>
</dbReference>
<organism evidence="2">
    <name type="scientific">Capitella teleta</name>
    <name type="common">Polychaete worm</name>
    <dbReference type="NCBI Taxonomy" id="283909"/>
    <lineage>
        <taxon>Eukaryota</taxon>
        <taxon>Metazoa</taxon>
        <taxon>Spiralia</taxon>
        <taxon>Lophotrochozoa</taxon>
        <taxon>Annelida</taxon>
        <taxon>Polychaeta</taxon>
        <taxon>Sedentaria</taxon>
        <taxon>Scolecida</taxon>
        <taxon>Capitellidae</taxon>
        <taxon>Capitella</taxon>
    </lineage>
</organism>